<feature type="transmembrane region" description="Helical" evidence="1">
    <location>
        <begin position="287"/>
        <end position="305"/>
    </location>
</feature>
<evidence type="ECO:0000256" key="1">
    <source>
        <dbReference type="SAM" id="Phobius"/>
    </source>
</evidence>
<reference evidence="2 3" key="2">
    <citation type="submission" date="2019-09" db="EMBL/GenBank/DDBJ databases">
        <authorList>
            <person name="Jin C."/>
        </authorList>
    </citation>
    <scope>NUCLEOTIDE SEQUENCE [LARGE SCALE GENOMIC DNA]</scope>
    <source>
        <strain evidence="2 3">BN140002</strain>
    </source>
</reference>
<keyword evidence="1" id="KW-0472">Membrane</keyword>
<keyword evidence="1" id="KW-1133">Transmembrane helix</keyword>
<dbReference type="EMBL" id="VUOA01000040">
    <property type="protein sequence ID" value="KAA2234975.1"/>
    <property type="molecule type" value="Genomic_DNA"/>
</dbReference>
<keyword evidence="3" id="KW-1185">Reference proteome</keyword>
<comment type="caution">
    <text evidence="2">The sequence shown here is derived from an EMBL/GenBank/DDBJ whole genome shotgun (WGS) entry which is preliminary data.</text>
</comment>
<reference evidence="2 3" key="1">
    <citation type="submission" date="2019-09" db="EMBL/GenBank/DDBJ databases">
        <title>Salinarimonas rosea gen. nov., sp. nov., a new member of the a-2 subgroup of the Proteobacteria.</title>
        <authorList>
            <person name="Liu J."/>
        </authorList>
    </citation>
    <scope>NUCLEOTIDE SEQUENCE [LARGE SCALE GENOMIC DNA]</scope>
    <source>
        <strain evidence="2 3">BN140002</strain>
    </source>
</reference>
<evidence type="ECO:0000313" key="3">
    <source>
        <dbReference type="Proteomes" id="UP000323142"/>
    </source>
</evidence>
<feature type="transmembrane region" description="Helical" evidence="1">
    <location>
        <begin position="212"/>
        <end position="231"/>
    </location>
</feature>
<proteinExistence type="predicted"/>
<feature type="transmembrane region" description="Helical" evidence="1">
    <location>
        <begin position="348"/>
        <end position="371"/>
    </location>
</feature>
<dbReference type="AlphaFoldDB" id="A0A5B2V8S5"/>
<dbReference type="OrthoDB" id="7993201at2"/>
<evidence type="ECO:0008006" key="4">
    <source>
        <dbReference type="Google" id="ProtNLM"/>
    </source>
</evidence>
<evidence type="ECO:0000313" key="2">
    <source>
        <dbReference type="EMBL" id="KAA2234975.1"/>
    </source>
</evidence>
<dbReference type="Proteomes" id="UP000323142">
    <property type="component" value="Unassembled WGS sequence"/>
</dbReference>
<gene>
    <name evidence="2" type="ORF">F0L46_21785</name>
</gene>
<dbReference type="RefSeq" id="WP_149821538.1">
    <property type="nucleotide sequence ID" value="NZ_VUOA01000040.1"/>
</dbReference>
<accession>A0A5B2V8S5</accession>
<name>A0A5B2V8S5_9HYPH</name>
<feature type="transmembrane region" description="Helical" evidence="1">
    <location>
        <begin position="175"/>
        <end position="205"/>
    </location>
</feature>
<organism evidence="2 3">
    <name type="scientific">Salinarimonas soli</name>
    <dbReference type="NCBI Taxonomy" id="1638099"/>
    <lineage>
        <taxon>Bacteria</taxon>
        <taxon>Pseudomonadati</taxon>
        <taxon>Pseudomonadota</taxon>
        <taxon>Alphaproteobacteria</taxon>
        <taxon>Hyphomicrobiales</taxon>
        <taxon>Salinarimonadaceae</taxon>
        <taxon>Salinarimonas</taxon>
    </lineage>
</organism>
<feature type="transmembrane region" description="Helical" evidence="1">
    <location>
        <begin position="144"/>
        <end position="163"/>
    </location>
</feature>
<feature type="transmembrane region" description="Helical" evidence="1">
    <location>
        <begin position="113"/>
        <end position="132"/>
    </location>
</feature>
<sequence>MTAEAREGAGVAAFVAVGALVCAALLVAPGQTVVSVYANDLFIFLDGAHRVAAGQAPNRDFHTALGPLVFYLPAAGYALTGSLGLAMPAAMALVLAGLAPPMAWILGSRVRPLLALPFAAFLLLVVAVPMNLGEAVSALSFAMFYNRIGWAALALLAAMALTPRQAVQGRLALDAASAVLLAGLLVYTKASYGAVALALIGLLLVYPAHRAWAALALAALAVLAVLVEAVWGGSAGYIDDLRTAGAVSGAFRGGVVDLADAAMRHLADGVLVGLLAILAVRRSPTPWRDVLFYGFCAGAGLAIMIQNAQGWGILTLHAAALVAAERLMRGAPGAYLERPWSPRAGAPLLLVALVLPTVVHCAAALGLHAALAAERPVSRFGLPGYDRIRVAEPWPMNDYGFSVRFRDGLSEGAEALRGLDPSRVVVLDFVNAFSAGLGIAPARGDSSWLHWGRNVDAGHHIPPGDLLADARIVLVPKPGINGPPLWDIYGPAVEAGFELVRETGSWRVYRRREPPAVVSEAR</sequence>
<protein>
    <recommendedName>
        <fullName evidence="4">DUF2079 domain-containing protein</fullName>
    </recommendedName>
</protein>
<feature type="transmembrane region" description="Helical" evidence="1">
    <location>
        <begin position="86"/>
        <end position="107"/>
    </location>
</feature>
<keyword evidence="1" id="KW-0812">Transmembrane</keyword>